<feature type="domain" description="Response regulatory" evidence="2">
    <location>
        <begin position="34"/>
        <end position="150"/>
    </location>
</feature>
<evidence type="ECO:0000313" key="3">
    <source>
        <dbReference type="EMBL" id="QDE70970.1"/>
    </source>
</evidence>
<name>A0AAE6G4S0_MYXXA</name>
<keyword evidence="3" id="KW-0808">Transferase</keyword>
<dbReference type="GO" id="GO:0000160">
    <property type="term" value="P:phosphorelay signal transduction system"/>
    <property type="evidence" value="ECO:0007669"/>
    <property type="project" value="InterPro"/>
</dbReference>
<protein>
    <submittedName>
        <fullName evidence="3">Histidine kinase</fullName>
    </submittedName>
</protein>
<comment type="caution">
    <text evidence="1">Lacks conserved residue(s) required for the propagation of feature annotation.</text>
</comment>
<evidence type="ECO:0000259" key="2">
    <source>
        <dbReference type="PROSITE" id="PS50110"/>
    </source>
</evidence>
<dbReference type="Gene3D" id="3.40.50.2300">
    <property type="match status" value="1"/>
</dbReference>
<dbReference type="PROSITE" id="PS50110">
    <property type="entry name" value="RESPONSE_REGULATORY"/>
    <property type="match status" value="1"/>
</dbReference>
<dbReference type="SUPFAM" id="SSF52172">
    <property type="entry name" value="CheY-like"/>
    <property type="match status" value="1"/>
</dbReference>
<dbReference type="EMBL" id="CP017174">
    <property type="protein sequence ID" value="QDE70970.1"/>
    <property type="molecule type" value="Genomic_DNA"/>
</dbReference>
<reference evidence="3 4" key="1">
    <citation type="journal article" date="2019" name="Science">
        <title>Social genes are selection hotspots in kin groups of a soil microbe.</title>
        <authorList>
            <person name="Wielgoss S."/>
            <person name="Wolfensberger R."/>
            <person name="Sun L."/>
            <person name="Fiegna F."/>
            <person name="Velicer G.J."/>
        </authorList>
    </citation>
    <scope>NUCLEOTIDE SEQUENCE [LARGE SCALE GENOMIC DNA]</scope>
    <source>
        <strain evidence="3 4">MC3.5.9c15</strain>
    </source>
</reference>
<accession>A0AAE6G4S0</accession>
<dbReference type="InterPro" id="IPR011006">
    <property type="entry name" value="CheY-like_superfamily"/>
</dbReference>
<dbReference type="AlphaFoldDB" id="A0AAE6G4S0"/>
<evidence type="ECO:0000313" key="4">
    <source>
        <dbReference type="Proteomes" id="UP000320179"/>
    </source>
</evidence>
<keyword evidence="3" id="KW-0418">Kinase</keyword>
<evidence type="ECO:0000256" key="1">
    <source>
        <dbReference type="PROSITE-ProRule" id="PRU00169"/>
    </source>
</evidence>
<dbReference type="Proteomes" id="UP000320179">
    <property type="component" value="Chromosome"/>
</dbReference>
<sequence length="150" mass="16323">MASKNFLSSLVGRQPRAFGQPHRSHPAGAKNMLTFLFVDEDPRSLAALRRLVRDLPGGKRFARCVEEALALVKEEAPSVVVTGDLLPDGDGLELLEQVRARHPRTACALHAVMPPLARDITWMDRAAPPSEVHALLRMLGICAASMGSPR</sequence>
<organism evidence="3 4">
    <name type="scientific">Myxococcus xanthus</name>
    <dbReference type="NCBI Taxonomy" id="34"/>
    <lineage>
        <taxon>Bacteria</taxon>
        <taxon>Pseudomonadati</taxon>
        <taxon>Myxococcota</taxon>
        <taxon>Myxococcia</taxon>
        <taxon>Myxococcales</taxon>
        <taxon>Cystobacterineae</taxon>
        <taxon>Myxococcaceae</taxon>
        <taxon>Myxococcus</taxon>
    </lineage>
</organism>
<gene>
    <name evidence="3" type="ORF">BHS09_30530</name>
</gene>
<proteinExistence type="predicted"/>
<dbReference type="InterPro" id="IPR001789">
    <property type="entry name" value="Sig_transdc_resp-reg_receiver"/>
</dbReference>
<dbReference type="GO" id="GO:0016301">
    <property type="term" value="F:kinase activity"/>
    <property type="evidence" value="ECO:0007669"/>
    <property type="project" value="UniProtKB-KW"/>
</dbReference>